<comment type="caution">
    <text evidence="1">The sequence shown here is derived from an EMBL/GenBank/DDBJ whole genome shotgun (WGS) entry which is preliminary data.</text>
</comment>
<sequence>MHHQKSPMGPPLDRCLRILRGAPRGIRLCRRNILLQKLLHDILAQEARVNAGAYLLQRGDKVKKLSEEHVREIVHDAVEIEREFMCGGRGTM</sequence>
<organism evidence="1 2">
    <name type="scientific">Glycine soja</name>
    <name type="common">Wild soybean</name>
    <dbReference type="NCBI Taxonomy" id="3848"/>
    <lineage>
        <taxon>Eukaryota</taxon>
        <taxon>Viridiplantae</taxon>
        <taxon>Streptophyta</taxon>
        <taxon>Embryophyta</taxon>
        <taxon>Tracheophyta</taxon>
        <taxon>Spermatophyta</taxon>
        <taxon>Magnoliopsida</taxon>
        <taxon>eudicotyledons</taxon>
        <taxon>Gunneridae</taxon>
        <taxon>Pentapetalae</taxon>
        <taxon>rosids</taxon>
        <taxon>fabids</taxon>
        <taxon>Fabales</taxon>
        <taxon>Fabaceae</taxon>
        <taxon>Papilionoideae</taxon>
        <taxon>50 kb inversion clade</taxon>
        <taxon>NPAAA clade</taxon>
        <taxon>indigoferoid/millettioid clade</taxon>
        <taxon>Phaseoleae</taxon>
        <taxon>Glycine</taxon>
        <taxon>Glycine subgen. Soja</taxon>
    </lineage>
</organism>
<feature type="non-terminal residue" evidence="1">
    <location>
        <position position="92"/>
    </location>
</feature>
<dbReference type="EMBL" id="QZWG01000005">
    <property type="protein sequence ID" value="RZC11929.1"/>
    <property type="molecule type" value="Genomic_DNA"/>
</dbReference>
<dbReference type="AlphaFoldDB" id="A0A445KLZ9"/>
<evidence type="ECO:0000313" key="1">
    <source>
        <dbReference type="EMBL" id="RZC11929.1"/>
    </source>
</evidence>
<reference evidence="1 2" key="1">
    <citation type="submission" date="2018-09" db="EMBL/GenBank/DDBJ databases">
        <title>A high-quality reference genome of wild soybean provides a powerful tool to mine soybean genomes.</title>
        <authorList>
            <person name="Xie M."/>
            <person name="Chung C.Y.L."/>
            <person name="Li M.-W."/>
            <person name="Wong F.-L."/>
            <person name="Chan T.-F."/>
            <person name="Lam H.-M."/>
        </authorList>
    </citation>
    <scope>NUCLEOTIDE SEQUENCE [LARGE SCALE GENOMIC DNA]</scope>
    <source>
        <strain evidence="2">cv. W05</strain>
        <tissue evidence="1">Hypocotyl of etiolated seedlings</tissue>
    </source>
</reference>
<dbReference type="Proteomes" id="UP000289340">
    <property type="component" value="Chromosome 5"/>
</dbReference>
<name>A0A445KLZ9_GLYSO</name>
<accession>A0A445KLZ9</accession>
<gene>
    <name evidence="1" type="ORF">D0Y65_011933</name>
</gene>
<protein>
    <submittedName>
        <fullName evidence="1">Uncharacterized protein</fullName>
    </submittedName>
</protein>
<keyword evidence="2" id="KW-1185">Reference proteome</keyword>
<proteinExistence type="predicted"/>
<evidence type="ECO:0000313" key="2">
    <source>
        <dbReference type="Proteomes" id="UP000289340"/>
    </source>
</evidence>